<feature type="domain" description="HTH cro/C1-type" evidence="1">
    <location>
        <begin position="18"/>
        <end position="72"/>
    </location>
</feature>
<dbReference type="PROSITE" id="PS50943">
    <property type="entry name" value="HTH_CROC1"/>
    <property type="match status" value="1"/>
</dbReference>
<dbReference type="Pfam" id="PF13560">
    <property type="entry name" value="HTH_31"/>
    <property type="match status" value="1"/>
</dbReference>
<dbReference type="Gene3D" id="1.10.260.40">
    <property type="entry name" value="lambda repressor-like DNA-binding domains"/>
    <property type="match status" value="1"/>
</dbReference>
<accession>A0A940RYG7</accession>
<comment type="caution">
    <text evidence="2">The sequence shown here is derived from an EMBL/GenBank/DDBJ whole genome shotgun (WGS) entry which is preliminary data.</text>
</comment>
<dbReference type="SMART" id="SM00530">
    <property type="entry name" value="HTH_XRE"/>
    <property type="match status" value="1"/>
</dbReference>
<evidence type="ECO:0000313" key="3">
    <source>
        <dbReference type="Proteomes" id="UP000670475"/>
    </source>
</evidence>
<dbReference type="EMBL" id="JAGIQL010000048">
    <property type="protein sequence ID" value="MBP0458664.1"/>
    <property type="molecule type" value="Genomic_DNA"/>
</dbReference>
<dbReference type="SUPFAM" id="SSF47413">
    <property type="entry name" value="lambda repressor-like DNA-binding domains"/>
    <property type="match status" value="1"/>
</dbReference>
<sequence>MPPRNNPTVRQARLGRELRRLRERAGKASREAAAMLSTDQAKISHIESGRNGISEDRIRRLATFYSCDSTALVDALCSIARERSGQFWWDEYRGVLPPGFLDIAALEHHATSLQYWQPVTIPGLFQTEDQARALFDTVLPKLPTSEVDARVEHRMRRKKVFERDTPTDLEAIVHEAALRMRIGGRKVARGQLEYLLEASEWPGVMLRVIPFSHESYIDVMQTVLYACGPVPQLDTVHIDNAARESYRDSPAELAKYRTHFDLAEQASMEPDESREFIRHIAREL</sequence>
<gene>
    <name evidence="2" type="ORF">JFN87_14290</name>
</gene>
<evidence type="ECO:0000313" key="2">
    <source>
        <dbReference type="EMBL" id="MBP0458664.1"/>
    </source>
</evidence>
<dbReference type="InterPro" id="IPR043917">
    <property type="entry name" value="DUF5753"/>
</dbReference>
<reference evidence="2" key="1">
    <citation type="submission" date="2021-03" db="EMBL/GenBank/DDBJ databases">
        <title>Whole genome sequence of Streptomyces bomunensis MMS17-BM035.</title>
        <authorList>
            <person name="Lee J.H."/>
        </authorList>
    </citation>
    <scope>NUCLEOTIDE SEQUENCE</scope>
    <source>
        <strain evidence="2">MMS17-BM035</strain>
    </source>
</reference>
<dbReference type="Pfam" id="PF19054">
    <property type="entry name" value="DUF5753"/>
    <property type="match status" value="1"/>
</dbReference>
<protein>
    <submittedName>
        <fullName evidence="2">Helix-turn-helix transcriptional regulator</fullName>
    </submittedName>
</protein>
<dbReference type="InterPro" id="IPR010982">
    <property type="entry name" value="Lambda_DNA-bd_dom_sf"/>
</dbReference>
<dbReference type="AlphaFoldDB" id="A0A940RYG7"/>
<dbReference type="RefSeq" id="WP_209340414.1">
    <property type="nucleotide sequence ID" value="NZ_JAGIQL010000048.1"/>
</dbReference>
<keyword evidence="3" id="KW-1185">Reference proteome</keyword>
<proteinExistence type="predicted"/>
<organism evidence="2 3">
    <name type="scientific">Streptomyces montanisoli</name>
    <dbReference type="NCBI Taxonomy" id="2798581"/>
    <lineage>
        <taxon>Bacteria</taxon>
        <taxon>Bacillati</taxon>
        <taxon>Actinomycetota</taxon>
        <taxon>Actinomycetes</taxon>
        <taxon>Kitasatosporales</taxon>
        <taxon>Streptomycetaceae</taxon>
        <taxon>Streptomyces</taxon>
    </lineage>
</organism>
<dbReference type="InterPro" id="IPR001387">
    <property type="entry name" value="Cro/C1-type_HTH"/>
</dbReference>
<dbReference type="Proteomes" id="UP000670475">
    <property type="component" value="Unassembled WGS sequence"/>
</dbReference>
<dbReference type="GO" id="GO:0003677">
    <property type="term" value="F:DNA binding"/>
    <property type="evidence" value="ECO:0007669"/>
    <property type="project" value="InterPro"/>
</dbReference>
<dbReference type="CDD" id="cd00093">
    <property type="entry name" value="HTH_XRE"/>
    <property type="match status" value="1"/>
</dbReference>
<evidence type="ECO:0000259" key="1">
    <source>
        <dbReference type="PROSITE" id="PS50943"/>
    </source>
</evidence>
<name>A0A940RYG7_9ACTN</name>